<dbReference type="AlphaFoldDB" id="A0A1U9UKT4"/>
<accession>A0A1U9UKT4</accession>
<proteinExistence type="predicted"/>
<dbReference type="EMBL" id="CP017757">
    <property type="protein sequence ID" value="AQV93200.1"/>
    <property type="molecule type" value="Genomic_DNA"/>
</dbReference>
<evidence type="ECO:0000313" key="1">
    <source>
        <dbReference type="EMBL" id="AQV93200.1"/>
    </source>
</evidence>
<dbReference type="KEGG" id="cuh:BJN34_04725"/>
<dbReference type="RefSeq" id="WP_078195591.1">
    <property type="nucleotide sequence ID" value="NZ_CP017757.2"/>
</dbReference>
<reference evidence="2" key="1">
    <citation type="submission" date="2017-02" db="EMBL/GenBank/DDBJ databases">
        <title>Complete genome sequence of Cupriavidus necator strain NH9, a 3-chlorobenzoate degrader.</title>
        <authorList>
            <person name="Moriuchi R."/>
            <person name="Dohra H."/>
            <person name="Ogawa N."/>
        </authorList>
    </citation>
    <scope>NUCLEOTIDE SEQUENCE [LARGE SCALE GENOMIC DNA]</scope>
    <source>
        <strain evidence="2">NH9</strain>
    </source>
</reference>
<name>A0A1U9UKT4_CUPNE</name>
<gene>
    <name evidence="1" type="ORF">BJN34_04725</name>
</gene>
<sequence>MGTKQRSPKPRTPRVAPPDVLFLDYDNCLHRCDAYLSDQGIVPSGPGATLFEFAEILDRALQPYPSVKIVLSTDWVSVLGFERARDALPLPSLRERVIGTTRSEDIDEPAFSSLSRGEQIRRYVVRHQLRSWVAIDDRRDGFEPYPEQLVHCQPGIGLEDNDVQRRLAHRLYATFHVWDWG</sequence>
<dbReference type="Proteomes" id="UP000189627">
    <property type="component" value="Chromosome 1"/>
</dbReference>
<organism evidence="1 2">
    <name type="scientific">Cupriavidus necator</name>
    <name type="common">Alcaligenes eutrophus</name>
    <name type="synonym">Ralstonia eutropha</name>
    <dbReference type="NCBI Taxonomy" id="106590"/>
    <lineage>
        <taxon>Bacteria</taxon>
        <taxon>Pseudomonadati</taxon>
        <taxon>Pseudomonadota</taxon>
        <taxon>Betaproteobacteria</taxon>
        <taxon>Burkholderiales</taxon>
        <taxon>Burkholderiaceae</taxon>
        <taxon>Cupriavidus</taxon>
    </lineage>
</organism>
<protein>
    <submittedName>
        <fullName evidence="1">Uncharacterized protein</fullName>
    </submittedName>
</protein>
<dbReference type="Pfam" id="PF18143">
    <property type="entry name" value="HAD_SAK_2"/>
    <property type="match status" value="1"/>
</dbReference>
<dbReference type="OrthoDB" id="8773450at2"/>
<evidence type="ECO:0000313" key="2">
    <source>
        <dbReference type="Proteomes" id="UP000189627"/>
    </source>
</evidence>